<dbReference type="PANTHER" id="PTHR31286:SF180">
    <property type="entry name" value="OS10G0362600 PROTEIN"/>
    <property type="match status" value="1"/>
</dbReference>
<evidence type="ECO:0000313" key="2">
    <source>
        <dbReference type="Proteomes" id="UP001152523"/>
    </source>
</evidence>
<dbReference type="Proteomes" id="UP001152523">
    <property type="component" value="Unassembled WGS sequence"/>
</dbReference>
<comment type="caution">
    <text evidence="1">The sequence shown here is derived from an EMBL/GenBank/DDBJ whole genome shotgun (WGS) entry which is preliminary data.</text>
</comment>
<dbReference type="PANTHER" id="PTHR31286">
    <property type="entry name" value="GLYCINE-RICH CELL WALL STRUCTURAL PROTEIN 1.8-LIKE"/>
    <property type="match status" value="1"/>
</dbReference>
<sequence length="309" mass="34946">MFLKELSEDFSTDSEEFLKVPIWVKFPKLSMRLWKAKEVGMIASKVGVPITTDKVTQDTVYTHFARVLIEIDVTKPPVMQFPIVPPSGKEYMQQIIYETYPEYCFHCKKYGHHPFSCLVLNPPKGKAKQVSANEKGKEIVLVDEPPFVEVNRNKKKTAYVRKEAPAKDVASTSKTVGPKLQPQRKEAPHIANKELDNVPSKLQVKLPAMAAGSATTMAIPPPNVDVFEWEGRRVVSVHEIELDDVVNKFVTKEDGAHEAFVKKRHQIKSYIPVTRLGRNLQRETNPDLPAMEFTDPCLVALPGVKRTRT</sequence>
<keyword evidence="2" id="KW-1185">Reference proteome</keyword>
<organism evidence="1 2">
    <name type="scientific">Cuscuta epithymum</name>
    <dbReference type="NCBI Taxonomy" id="186058"/>
    <lineage>
        <taxon>Eukaryota</taxon>
        <taxon>Viridiplantae</taxon>
        <taxon>Streptophyta</taxon>
        <taxon>Embryophyta</taxon>
        <taxon>Tracheophyta</taxon>
        <taxon>Spermatophyta</taxon>
        <taxon>Magnoliopsida</taxon>
        <taxon>eudicotyledons</taxon>
        <taxon>Gunneridae</taxon>
        <taxon>Pentapetalae</taxon>
        <taxon>asterids</taxon>
        <taxon>lamiids</taxon>
        <taxon>Solanales</taxon>
        <taxon>Convolvulaceae</taxon>
        <taxon>Cuscuteae</taxon>
        <taxon>Cuscuta</taxon>
        <taxon>Cuscuta subgen. Cuscuta</taxon>
    </lineage>
</organism>
<evidence type="ECO:0008006" key="3">
    <source>
        <dbReference type="Google" id="ProtNLM"/>
    </source>
</evidence>
<gene>
    <name evidence="1" type="ORF">CEPIT_LOCUS42420</name>
</gene>
<name>A0AAV0GDQ4_9ASTE</name>
<dbReference type="InterPro" id="IPR040256">
    <property type="entry name" value="At4g02000-like"/>
</dbReference>
<protein>
    <recommendedName>
        <fullName evidence="3">DUF4283 domain-containing protein</fullName>
    </recommendedName>
</protein>
<dbReference type="AlphaFoldDB" id="A0AAV0GDQ4"/>
<dbReference type="EMBL" id="CAMAPF010001084">
    <property type="protein sequence ID" value="CAH9145706.1"/>
    <property type="molecule type" value="Genomic_DNA"/>
</dbReference>
<reference evidence="1" key="1">
    <citation type="submission" date="2022-07" db="EMBL/GenBank/DDBJ databases">
        <authorList>
            <person name="Macas J."/>
            <person name="Novak P."/>
            <person name="Neumann P."/>
        </authorList>
    </citation>
    <scope>NUCLEOTIDE SEQUENCE</scope>
</reference>
<evidence type="ECO:0000313" key="1">
    <source>
        <dbReference type="EMBL" id="CAH9145706.1"/>
    </source>
</evidence>
<accession>A0AAV0GDQ4</accession>
<proteinExistence type="predicted"/>